<dbReference type="EMBL" id="BKCL01000010">
    <property type="protein sequence ID" value="GEQ98874.1"/>
    <property type="molecule type" value="Genomic_DNA"/>
</dbReference>
<dbReference type="Proteomes" id="UP000322084">
    <property type="component" value="Unassembled WGS sequence"/>
</dbReference>
<evidence type="ECO:0000313" key="4">
    <source>
        <dbReference type="EMBL" id="GEQ98874.1"/>
    </source>
</evidence>
<dbReference type="GO" id="GO:0005829">
    <property type="term" value="C:cytosol"/>
    <property type="evidence" value="ECO:0007669"/>
    <property type="project" value="TreeGrafter"/>
</dbReference>
<dbReference type="PANTHER" id="PTHR30231">
    <property type="entry name" value="DNA POLYMERASE III SUBUNIT EPSILON"/>
    <property type="match status" value="1"/>
</dbReference>
<dbReference type="InterPro" id="IPR013520">
    <property type="entry name" value="Ribonucl_H"/>
</dbReference>
<comment type="caution">
    <text evidence="4">The sequence shown here is derived from an EMBL/GenBank/DDBJ whole genome shotgun (WGS) entry which is preliminary data.</text>
</comment>
<evidence type="ECO:0000313" key="5">
    <source>
        <dbReference type="Proteomes" id="UP000322084"/>
    </source>
</evidence>
<dbReference type="InterPro" id="IPR012337">
    <property type="entry name" value="RNaseH-like_sf"/>
</dbReference>
<keyword evidence="4" id="KW-0378">Hydrolase</keyword>
<name>A0A5A7MT74_9PROT</name>
<reference evidence="4 5" key="1">
    <citation type="submission" date="2019-09" db="EMBL/GenBank/DDBJ databases">
        <title>NBRP : Genome information of microbial organism related human and environment.</title>
        <authorList>
            <person name="Hattori M."/>
            <person name="Oshima K."/>
            <person name="Inaba H."/>
            <person name="Suda W."/>
            <person name="Sakamoto M."/>
            <person name="Iino T."/>
            <person name="Kitahara M."/>
            <person name="Oshida Y."/>
            <person name="Iida T."/>
            <person name="Kudo T."/>
            <person name="Itoh T."/>
            <person name="Ohkuma M."/>
        </authorList>
    </citation>
    <scope>NUCLEOTIDE SEQUENCE [LARGE SCALE GENOMIC DNA]</scope>
    <source>
        <strain evidence="4 5">Hi-2</strain>
    </source>
</reference>
<evidence type="ECO:0000256" key="2">
    <source>
        <dbReference type="ARBA" id="ARBA00026073"/>
    </source>
</evidence>
<gene>
    <name evidence="4" type="ORF">JCM17844_25110</name>
</gene>
<protein>
    <submittedName>
        <fullName evidence="4">Exonuclease</fullName>
    </submittedName>
</protein>
<accession>A0A5A7MT74</accession>
<sequence length="182" mass="20061">MKIVVLDFETADTGADSACALGVVQIENGQICEEKAYLIRPPRRIFHFTHIHGLTWQHVCDAPTFKELLPTITGHFTGADFMAAHNAAFDRKVLLTCMGKAGHTPPSLGTLCTVQLARQAWGIYPTTLPAVCSHFNIALQHHDALSDARACARIITKAIEEDFPIERAKLNPPSYRVQMAAR</sequence>
<keyword evidence="4" id="KW-0269">Exonuclease</keyword>
<dbReference type="AlphaFoldDB" id="A0A5A7MT74"/>
<comment type="subunit">
    <text evidence="2">DNA polymerase III contains a core (composed of alpha, epsilon and theta chains) that associates with a tau subunit. This core dimerizes to form the POLIII' complex. PolIII' associates with the gamma complex (composed of gamma, delta, delta', psi and chi chains) and with the beta chain to form the complete DNA polymerase III complex.</text>
</comment>
<evidence type="ECO:0000259" key="3">
    <source>
        <dbReference type="SMART" id="SM00479"/>
    </source>
</evidence>
<feature type="domain" description="Exonuclease" evidence="3">
    <location>
        <begin position="2"/>
        <end position="164"/>
    </location>
</feature>
<dbReference type="Gene3D" id="3.30.420.10">
    <property type="entry name" value="Ribonuclease H-like superfamily/Ribonuclease H"/>
    <property type="match status" value="1"/>
</dbReference>
<dbReference type="GO" id="GO:0008408">
    <property type="term" value="F:3'-5' exonuclease activity"/>
    <property type="evidence" value="ECO:0007669"/>
    <property type="project" value="TreeGrafter"/>
</dbReference>
<dbReference type="InterPro" id="IPR036397">
    <property type="entry name" value="RNaseH_sf"/>
</dbReference>
<comment type="function">
    <text evidence="1">DNA polymerase III is a complex, multichain enzyme responsible for most of the replicative synthesis in bacteria. The epsilon subunit contain the editing function and is a proofreading 3'-5' exonuclease.</text>
</comment>
<organism evidence="4 5">
    <name type="scientific">Iodidimonas gelatinilytica</name>
    <dbReference type="NCBI Taxonomy" id="1236966"/>
    <lineage>
        <taxon>Bacteria</taxon>
        <taxon>Pseudomonadati</taxon>
        <taxon>Pseudomonadota</taxon>
        <taxon>Alphaproteobacteria</taxon>
        <taxon>Iodidimonadales</taxon>
        <taxon>Iodidimonadaceae</taxon>
        <taxon>Iodidimonas</taxon>
    </lineage>
</organism>
<dbReference type="RefSeq" id="WP_150001092.1">
    <property type="nucleotide sequence ID" value="NZ_BKCL01000010.1"/>
</dbReference>
<dbReference type="Pfam" id="PF00929">
    <property type="entry name" value="RNase_T"/>
    <property type="match status" value="1"/>
</dbReference>
<proteinExistence type="predicted"/>
<dbReference type="GO" id="GO:0006259">
    <property type="term" value="P:DNA metabolic process"/>
    <property type="evidence" value="ECO:0007669"/>
    <property type="project" value="UniProtKB-ARBA"/>
</dbReference>
<dbReference type="GO" id="GO:0003676">
    <property type="term" value="F:nucleic acid binding"/>
    <property type="evidence" value="ECO:0007669"/>
    <property type="project" value="InterPro"/>
</dbReference>
<dbReference type="PANTHER" id="PTHR30231:SF42">
    <property type="entry name" value="EXONUCLEASE"/>
    <property type="match status" value="1"/>
</dbReference>
<dbReference type="CDD" id="cd06130">
    <property type="entry name" value="DNA_pol_III_epsilon_like"/>
    <property type="match status" value="1"/>
</dbReference>
<keyword evidence="4" id="KW-0540">Nuclease</keyword>
<dbReference type="SMART" id="SM00479">
    <property type="entry name" value="EXOIII"/>
    <property type="match status" value="1"/>
</dbReference>
<dbReference type="SUPFAM" id="SSF53098">
    <property type="entry name" value="Ribonuclease H-like"/>
    <property type="match status" value="1"/>
</dbReference>
<dbReference type="FunFam" id="3.30.420.10:FF:000045">
    <property type="entry name" value="3'-5' exonuclease DinG"/>
    <property type="match status" value="1"/>
</dbReference>
<evidence type="ECO:0000256" key="1">
    <source>
        <dbReference type="ARBA" id="ARBA00025483"/>
    </source>
</evidence>